<evidence type="ECO:0000313" key="2">
    <source>
        <dbReference type="EMBL" id="SDE06377.1"/>
    </source>
</evidence>
<evidence type="ECO:0000256" key="1">
    <source>
        <dbReference type="SAM" id="MobiDB-lite"/>
    </source>
</evidence>
<dbReference type="RefSeq" id="WP_092094687.1">
    <property type="nucleotide sequence ID" value="NZ_FNAR01000003.1"/>
</dbReference>
<name>A0A1G6ZVW8_9BACL</name>
<dbReference type="EMBL" id="FNAR01000003">
    <property type="protein sequence ID" value="SDE06377.1"/>
    <property type="molecule type" value="Genomic_DNA"/>
</dbReference>
<accession>A0A1G6ZVW8</accession>
<gene>
    <name evidence="2" type="ORF">SAMN04488126_10374</name>
</gene>
<dbReference type="Proteomes" id="UP000198823">
    <property type="component" value="Unassembled WGS sequence"/>
</dbReference>
<dbReference type="AlphaFoldDB" id="A0A1G6ZVW8"/>
<protein>
    <submittedName>
        <fullName evidence="2">Uncharacterized protein</fullName>
    </submittedName>
</protein>
<proteinExistence type="predicted"/>
<dbReference type="STRING" id="426756.SAMN04488126_10374"/>
<dbReference type="OrthoDB" id="2602945at2"/>
<evidence type="ECO:0000313" key="3">
    <source>
        <dbReference type="Proteomes" id="UP000198823"/>
    </source>
</evidence>
<reference evidence="2 3" key="1">
    <citation type="submission" date="2016-10" db="EMBL/GenBank/DDBJ databases">
        <authorList>
            <person name="de Groot N.N."/>
        </authorList>
    </citation>
    <scope>NUCLEOTIDE SEQUENCE [LARGE SCALE GENOMIC DNA]</scope>
    <source>
        <strain evidence="2 3">CGMCC 1.6762</strain>
    </source>
</reference>
<feature type="region of interest" description="Disordered" evidence="1">
    <location>
        <begin position="146"/>
        <end position="171"/>
    </location>
</feature>
<organism evidence="2 3">
    <name type="scientific">Bhargavaea beijingensis</name>
    <dbReference type="NCBI Taxonomy" id="426756"/>
    <lineage>
        <taxon>Bacteria</taxon>
        <taxon>Bacillati</taxon>
        <taxon>Bacillota</taxon>
        <taxon>Bacilli</taxon>
        <taxon>Bacillales</taxon>
        <taxon>Caryophanaceae</taxon>
        <taxon>Bhargavaea</taxon>
    </lineage>
</organism>
<sequence length="171" mass="20206">MQENKQGKIEQEQVVDSFEVEPLFEDRPHERLAFTFKIEGDEYKGHFHEREIQWMHPHPKQLIGQEKSEQIEYIIYKLMRQSGHMDDEPQDLVVRPAFEDRPHERCEFKLKVQGETFKGFIHDGEVQWFHPQPHQKLEDEQVEELEKLVQDEVGTPDEGSAGQEETAKGNA</sequence>